<evidence type="ECO:0000313" key="3">
    <source>
        <dbReference type="Proteomes" id="UP001374584"/>
    </source>
</evidence>
<gene>
    <name evidence="2" type="ORF">VNO80_08612</name>
</gene>
<protein>
    <submittedName>
        <fullName evidence="2">Uncharacterized protein</fullName>
    </submittedName>
</protein>
<proteinExistence type="predicted"/>
<dbReference type="EMBL" id="JAYMYR010000004">
    <property type="protein sequence ID" value="KAK7366617.1"/>
    <property type="molecule type" value="Genomic_DNA"/>
</dbReference>
<keyword evidence="1" id="KW-1133">Transmembrane helix</keyword>
<keyword evidence="1" id="KW-0472">Membrane</keyword>
<dbReference type="AlphaFoldDB" id="A0AAN9RBV5"/>
<feature type="transmembrane region" description="Helical" evidence="1">
    <location>
        <begin position="60"/>
        <end position="81"/>
    </location>
</feature>
<name>A0AAN9RBV5_PHACN</name>
<accession>A0AAN9RBV5</accession>
<reference evidence="2 3" key="1">
    <citation type="submission" date="2024-01" db="EMBL/GenBank/DDBJ databases">
        <title>The genomes of 5 underutilized Papilionoideae crops provide insights into root nodulation and disease resistanc.</title>
        <authorList>
            <person name="Jiang F."/>
        </authorList>
    </citation>
    <scope>NUCLEOTIDE SEQUENCE [LARGE SCALE GENOMIC DNA]</scope>
    <source>
        <strain evidence="2">JINMINGXINNONG_FW02</strain>
        <tissue evidence="2">Leaves</tissue>
    </source>
</reference>
<feature type="transmembrane region" description="Helical" evidence="1">
    <location>
        <begin position="20"/>
        <end position="39"/>
    </location>
</feature>
<evidence type="ECO:0000313" key="2">
    <source>
        <dbReference type="EMBL" id="KAK7366617.1"/>
    </source>
</evidence>
<organism evidence="2 3">
    <name type="scientific">Phaseolus coccineus</name>
    <name type="common">Scarlet runner bean</name>
    <name type="synonym">Phaseolus multiflorus</name>
    <dbReference type="NCBI Taxonomy" id="3886"/>
    <lineage>
        <taxon>Eukaryota</taxon>
        <taxon>Viridiplantae</taxon>
        <taxon>Streptophyta</taxon>
        <taxon>Embryophyta</taxon>
        <taxon>Tracheophyta</taxon>
        <taxon>Spermatophyta</taxon>
        <taxon>Magnoliopsida</taxon>
        <taxon>eudicotyledons</taxon>
        <taxon>Gunneridae</taxon>
        <taxon>Pentapetalae</taxon>
        <taxon>rosids</taxon>
        <taxon>fabids</taxon>
        <taxon>Fabales</taxon>
        <taxon>Fabaceae</taxon>
        <taxon>Papilionoideae</taxon>
        <taxon>50 kb inversion clade</taxon>
        <taxon>NPAAA clade</taxon>
        <taxon>indigoferoid/millettioid clade</taxon>
        <taxon>Phaseoleae</taxon>
        <taxon>Phaseolus</taxon>
    </lineage>
</organism>
<evidence type="ECO:0000256" key="1">
    <source>
        <dbReference type="SAM" id="Phobius"/>
    </source>
</evidence>
<dbReference type="Proteomes" id="UP001374584">
    <property type="component" value="Unassembled WGS sequence"/>
</dbReference>
<comment type="caution">
    <text evidence="2">The sequence shown here is derived from an EMBL/GenBank/DDBJ whole genome shotgun (WGS) entry which is preliminary data.</text>
</comment>
<sequence length="88" mass="10405">MLEEAAFYMYAKGDRKKSRYVWHIKPGLVLVYAARLLYYESLYFWYAMAFMQRLMQSAKLLYLGRVLLLQQMYNMCGGYYLSGEGVLG</sequence>
<keyword evidence="1" id="KW-0812">Transmembrane</keyword>
<keyword evidence="3" id="KW-1185">Reference proteome</keyword>